<evidence type="ECO:0000256" key="2">
    <source>
        <dbReference type="ARBA" id="ARBA00012052"/>
    </source>
</evidence>
<keyword evidence="5 10" id="KW-0547">Nucleotide-binding</keyword>
<dbReference type="PANTHER" id="PTHR43527">
    <property type="entry name" value="4-DIPHOSPHOCYTIDYL-2-C-METHYL-D-ERYTHRITOL KINASE, CHLOROPLASTIC"/>
    <property type="match status" value="1"/>
</dbReference>
<dbReference type="InterPro" id="IPR004424">
    <property type="entry name" value="IspE"/>
</dbReference>
<dbReference type="NCBIfam" id="NF011202">
    <property type="entry name" value="PRK14608.1"/>
    <property type="match status" value="1"/>
</dbReference>
<dbReference type="PIRSF" id="PIRSF010376">
    <property type="entry name" value="IspE"/>
    <property type="match status" value="1"/>
</dbReference>
<evidence type="ECO:0000256" key="9">
    <source>
        <dbReference type="ARBA" id="ARBA00032554"/>
    </source>
</evidence>
<dbReference type="AlphaFoldDB" id="A0A346A4W4"/>
<keyword evidence="8 10" id="KW-0414">Isoprene biosynthesis</keyword>
<evidence type="ECO:0000256" key="7">
    <source>
        <dbReference type="ARBA" id="ARBA00022840"/>
    </source>
</evidence>
<keyword evidence="14" id="KW-1185">Reference proteome</keyword>
<evidence type="ECO:0000259" key="11">
    <source>
        <dbReference type="Pfam" id="PF00288"/>
    </source>
</evidence>
<dbReference type="InterPro" id="IPR020568">
    <property type="entry name" value="Ribosomal_Su5_D2-typ_SF"/>
</dbReference>
<dbReference type="GO" id="GO:0005524">
    <property type="term" value="F:ATP binding"/>
    <property type="evidence" value="ECO:0007669"/>
    <property type="project" value="UniProtKB-UniRule"/>
</dbReference>
<name>A0A346A4W4_9HYPH</name>
<evidence type="ECO:0000313" key="13">
    <source>
        <dbReference type="EMBL" id="AXK84211.1"/>
    </source>
</evidence>
<dbReference type="SUPFAM" id="SSF55060">
    <property type="entry name" value="GHMP Kinase, C-terminal domain"/>
    <property type="match status" value="1"/>
</dbReference>
<evidence type="ECO:0000256" key="8">
    <source>
        <dbReference type="ARBA" id="ARBA00023229"/>
    </source>
</evidence>
<protein>
    <recommendedName>
        <fullName evidence="3 10">4-diphosphocytidyl-2-C-methyl-D-erythritol kinase</fullName>
        <shortName evidence="10">CMK</shortName>
        <ecNumber evidence="2 10">2.7.1.148</ecNumber>
    </recommendedName>
    <alternativeName>
        <fullName evidence="9 10">4-(cytidine-5'-diphospho)-2-C-methyl-D-erythritol kinase</fullName>
    </alternativeName>
</protein>
<dbReference type="EMBL" id="CP031417">
    <property type="protein sequence ID" value="AXK84211.1"/>
    <property type="molecule type" value="Genomic_DNA"/>
</dbReference>
<evidence type="ECO:0000313" key="14">
    <source>
        <dbReference type="Proteomes" id="UP000254889"/>
    </source>
</evidence>
<dbReference type="GO" id="GO:0016114">
    <property type="term" value="P:terpenoid biosynthetic process"/>
    <property type="evidence" value="ECO:0007669"/>
    <property type="project" value="InterPro"/>
</dbReference>
<comment type="similarity">
    <text evidence="1 10">Belongs to the GHMP kinase family. IspE subfamily.</text>
</comment>
<feature type="domain" description="GHMP kinase C-terminal" evidence="12">
    <location>
        <begin position="213"/>
        <end position="273"/>
    </location>
</feature>
<evidence type="ECO:0000256" key="10">
    <source>
        <dbReference type="HAMAP-Rule" id="MF_00061"/>
    </source>
</evidence>
<proteinExistence type="inferred from homology"/>
<dbReference type="HAMAP" id="MF_00061">
    <property type="entry name" value="IspE"/>
    <property type="match status" value="1"/>
</dbReference>
<evidence type="ECO:0000259" key="12">
    <source>
        <dbReference type="Pfam" id="PF08544"/>
    </source>
</evidence>
<dbReference type="OrthoDB" id="9809438at2"/>
<dbReference type="InterPro" id="IPR036554">
    <property type="entry name" value="GHMP_kinase_C_sf"/>
</dbReference>
<reference evidence="13 14" key="1">
    <citation type="submission" date="2018-07" db="EMBL/GenBank/DDBJ databases">
        <authorList>
            <person name="Quirk P.G."/>
            <person name="Krulwich T.A."/>
        </authorList>
    </citation>
    <scope>NUCLEOTIDE SEQUENCE [LARGE SCALE GENOMIC DNA]</scope>
    <source>
        <strain evidence="13 14">CC-BB4</strain>
    </source>
</reference>
<comment type="pathway">
    <text evidence="10">Isoprenoid biosynthesis; isopentenyl diphosphate biosynthesis via DXP pathway; isopentenyl diphosphate from 1-deoxy-D-xylulose 5-phosphate: step 3/6.</text>
</comment>
<dbReference type="InterPro" id="IPR013750">
    <property type="entry name" value="GHMP_kinase_C_dom"/>
</dbReference>
<evidence type="ECO:0000256" key="5">
    <source>
        <dbReference type="ARBA" id="ARBA00022741"/>
    </source>
</evidence>
<dbReference type="InterPro" id="IPR014721">
    <property type="entry name" value="Ribsml_uS5_D2-typ_fold_subgr"/>
</dbReference>
<keyword evidence="7 10" id="KW-0067">ATP-binding</keyword>
<dbReference type="PANTHER" id="PTHR43527:SF2">
    <property type="entry name" value="4-DIPHOSPHOCYTIDYL-2-C-METHYL-D-ERYTHRITOL KINASE, CHLOROPLASTIC"/>
    <property type="match status" value="1"/>
</dbReference>
<keyword evidence="6 10" id="KW-0418">Kinase</keyword>
<evidence type="ECO:0000256" key="1">
    <source>
        <dbReference type="ARBA" id="ARBA00009684"/>
    </source>
</evidence>
<comment type="function">
    <text evidence="10">Catalyzes the phosphorylation of the position 2 hydroxy group of 4-diphosphocytidyl-2C-methyl-D-erythritol.</text>
</comment>
<accession>A0A346A4W4</accession>
<dbReference type="GO" id="GO:0019288">
    <property type="term" value="P:isopentenyl diphosphate biosynthetic process, methylerythritol 4-phosphate pathway"/>
    <property type="evidence" value="ECO:0007669"/>
    <property type="project" value="UniProtKB-UniRule"/>
</dbReference>
<keyword evidence="4 10" id="KW-0808">Transferase</keyword>
<feature type="domain" description="GHMP kinase N-terminal" evidence="11">
    <location>
        <begin position="68"/>
        <end position="143"/>
    </location>
</feature>
<feature type="binding site" evidence="10">
    <location>
        <begin position="96"/>
        <end position="106"/>
    </location>
    <ligand>
        <name>ATP</name>
        <dbReference type="ChEBI" id="CHEBI:30616"/>
    </ligand>
</feature>
<evidence type="ECO:0000256" key="6">
    <source>
        <dbReference type="ARBA" id="ARBA00022777"/>
    </source>
</evidence>
<evidence type="ECO:0000256" key="3">
    <source>
        <dbReference type="ARBA" id="ARBA00017473"/>
    </source>
</evidence>
<feature type="active site" evidence="10">
    <location>
        <position position="11"/>
    </location>
</feature>
<dbReference type="UniPathway" id="UPA00056">
    <property type="reaction ID" value="UER00094"/>
</dbReference>
<organism evidence="13 14">
    <name type="scientific">Pseudolabrys taiwanensis</name>
    <dbReference type="NCBI Taxonomy" id="331696"/>
    <lineage>
        <taxon>Bacteria</taxon>
        <taxon>Pseudomonadati</taxon>
        <taxon>Pseudomonadota</taxon>
        <taxon>Alphaproteobacteria</taxon>
        <taxon>Hyphomicrobiales</taxon>
        <taxon>Xanthobacteraceae</taxon>
        <taxon>Pseudolabrys</taxon>
    </lineage>
</organism>
<evidence type="ECO:0000256" key="4">
    <source>
        <dbReference type="ARBA" id="ARBA00022679"/>
    </source>
</evidence>
<dbReference type="Gene3D" id="3.30.230.10">
    <property type="match status" value="1"/>
</dbReference>
<dbReference type="Pfam" id="PF00288">
    <property type="entry name" value="GHMP_kinases_N"/>
    <property type="match status" value="1"/>
</dbReference>
<dbReference type="SUPFAM" id="SSF54211">
    <property type="entry name" value="Ribosomal protein S5 domain 2-like"/>
    <property type="match status" value="1"/>
</dbReference>
<dbReference type="EC" id="2.7.1.148" evidence="2 10"/>
<feature type="active site" evidence="10">
    <location>
        <position position="138"/>
    </location>
</feature>
<dbReference type="InterPro" id="IPR006204">
    <property type="entry name" value="GHMP_kinase_N_dom"/>
</dbReference>
<dbReference type="Gene3D" id="3.30.70.890">
    <property type="entry name" value="GHMP kinase, C-terminal domain"/>
    <property type="match status" value="1"/>
</dbReference>
<sequence>MTSLVEQAPAKINLTLRIVGRRADGYHLLESLVVFATVGDKVRLEPGVPLGLDISGPYAGACGRAADNLVLKAVAALSERVPGLKAGHFHLEKNLPVAAGIGGGSSDAAAALRLLARANGVLADDPHLAAAALAVGADVPVCLDPRPRIMRGIGEDLSEALWLPELFGVLVNPGVPLTTRDVFAKLSLERTSKKPLTAPPNWSEGVIDYLTAHGNDLTEAAVACAPAVGEVLATLAALPGVLLARMSGSGSTCFALLPTAAEAAAVAAQLRSEHPRWWVADTVFG</sequence>
<dbReference type="Proteomes" id="UP000254889">
    <property type="component" value="Chromosome"/>
</dbReference>
<dbReference type="GO" id="GO:0050515">
    <property type="term" value="F:4-(cytidine 5'-diphospho)-2-C-methyl-D-erythritol kinase activity"/>
    <property type="evidence" value="ECO:0007669"/>
    <property type="project" value="UniProtKB-UniRule"/>
</dbReference>
<gene>
    <name evidence="10" type="primary">ispE</name>
    <name evidence="13" type="ORF">DW352_24430</name>
</gene>
<comment type="catalytic activity">
    <reaction evidence="10">
        <text>4-CDP-2-C-methyl-D-erythritol + ATP = 4-CDP-2-C-methyl-D-erythritol 2-phosphate + ADP + H(+)</text>
        <dbReference type="Rhea" id="RHEA:18437"/>
        <dbReference type="ChEBI" id="CHEBI:15378"/>
        <dbReference type="ChEBI" id="CHEBI:30616"/>
        <dbReference type="ChEBI" id="CHEBI:57823"/>
        <dbReference type="ChEBI" id="CHEBI:57919"/>
        <dbReference type="ChEBI" id="CHEBI:456216"/>
        <dbReference type="EC" id="2.7.1.148"/>
    </reaction>
</comment>
<dbReference type="RefSeq" id="WP_115694590.1">
    <property type="nucleotide sequence ID" value="NZ_CP031417.1"/>
</dbReference>
<dbReference type="Pfam" id="PF08544">
    <property type="entry name" value="GHMP_kinases_C"/>
    <property type="match status" value="1"/>
</dbReference>
<dbReference type="KEGG" id="ptaw:DW352_24430"/>